<dbReference type="Gene3D" id="3.60.15.10">
    <property type="entry name" value="Ribonuclease Z/Hydroxyacylglutathione hydrolase-like"/>
    <property type="match status" value="1"/>
</dbReference>
<dbReference type="PANTHER" id="PTHR15032">
    <property type="entry name" value="N-ACYL-PHOSPHATIDYLETHANOLAMINE-HYDROLYZING PHOSPHOLIPASE D"/>
    <property type="match status" value="1"/>
</dbReference>
<dbReference type="EMBL" id="JAANYN010000002">
    <property type="protein sequence ID" value="NHE56300.1"/>
    <property type="molecule type" value="Genomic_DNA"/>
</dbReference>
<feature type="transmembrane region" description="Helical" evidence="1">
    <location>
        <begin position="12"/>
        <end position="30"/>
    </location>
</feature>
<comment type="caution">
    <text evidence="3">The sequence shown here is derived from an EMBL/GenBank/DDBJ whole genome shotgun (WGS) entry which is preliminary data.</text>
</comment>
<reference evidence="3 4" key="1">
    <citation type="submission" date="2020-03" db="EMBL/GenBank/DDBJ databases">
        <title>Cyclobacterium plantarum sp. nov., a marine bacterium isolated from a coastal-marine wetland.</title>
        <authorList>
            <person name="Sanchez-Porro C."/>
            <person name="Ventosa A."/>
            <person name="Amoozegar M."/>
        </authorList>
    </citation>
    <scope>NUCLEOTIDE SEQUENCE [LARGE SCALE GENOMIC DNA]</scope>
    <source>
        <strain evidence="3 4">GBPx2</strain>
    </source>
</reference>
<dbReference type="PIRSF" id="PIRSF038896">
    <property type="entry name" value="NAPE-PLD"/>
    <property type="match status" value="1"/>
</dbReference>
<dbReference type="SUPFAM" id="SSF56281">
    <property type="entry name" value="Metallo-hydrolase/oxidoreductase"/>
    <property type="match status" value="1"/>
</dbReference>
<evidence type="ECO:0000256" key="1">
    <source>
        <dbReference type="SAM" id="Phobius"/>
    </source>
</evidence>
<keyword evidence="1" id="KW-1133">Transmembrane helix</keyword>
<dbReference type="Proteomes" id="UP000649799">
    <property type="component" value="Unassembled WGS sequence"/>
</dbReference>
<sequence>MAKFIPVFRRFMLISFTILVIFATAALLFLQQPQFGKAPQGERLERIKQSPNYKEGSFKNLYHTPFLSEGYSMTKITLEFIFKNFPRTSPMDTVPGIKTDLKAVPKDENILIWFGHSSYFIQLNGIRFLVDPVFSGRASPVPYSTQSFAGTDIYTVEDFPEIDYLLISHDHYDHLDYSTILKLEPKIHQVVCGLGVGEHFEYWGYDPAKIVEKDWDERLKIGENFTLHTATSRHFSGRSLKRSNTLWMSFVLQSKDYTLYVGGDSGYDTHFKELGKKFSGFDLAILDNGQYNEGWKELHMFSHEVLQAGNDLNAKRIMPVHSGKFKLANHPWDEPLETIVALNEENFHCPIVTPRIGEVVILNDSTQILSRWWRGMK</sequence>
<dbReference type="InterPro" id="IPR036866">
    <property type="entry name" value="RibonucZ/Hydroxyglut_hydro"/>
</dbReference>
<dbReference type="InterPro" id="IPR001279">
    <property type="entry name" value="Metallo-B-lactamas"/>
</dbReference>
<dbReference type="Pfam" id="PF12706">
    <property type="entry name" value="Lactamase_B_2"/>
    <property type="match status" value="1"/>
</dbReference>
<dbReference type="InterPro" id="IPR024884">
    <property type="entry name" value="NAPE-PLD"/>
</dbReference>
<feature type="domain" description="Metallo-beta-lactamase" evidence="2">
    <location>
        <begin position="127"/>
        <end position="321"/>
    </location>
</feature>
<keyword evidence="1" id="KW-0472">Membrane</keyword>
<accession>A0ABX0H8K5</accession>
<dbReference type="PANTHER" id="PTHR15032:SF4">
    <property type="entry name" value="N-ACYL-PHOSPHATIDYLETHANOLAMINE-HYDROLYZING PHOSPHOLIPASE D"/>
    <property type="match status" value="1"/>
</dbReference>
<dbReference type="RefSeq" id="WP_166143993.1">
    <property type="nucleotide sequence ID" value="NZ_JAANYN010000002.1"/>
</dbReference>
<evidence type="ECO:0000259" key="2">
    <source>
        <dbReference type="Pfam" id="PF12706"/>
    </source>
</evidence>
<protein>
    <submittedName>
        <fullName evidence="3">MBL fold metallo-hydrolase</fullName>
    </submittedName>
</protein>
<gene>
    <name evidence="3" type="ORF">G9Q97_05655</name>
</gene>
<name>A0ABX0H8K5_9BACT</name>
<keyword evidence="4" id="KW-1185">Reference proteome</keyword>
<evidence type="ECO:0000313" key="3">
    <source>
        <dbReference type="EMBL" id="NHE56300.1"/>
    </source>
</evidence>
<proteinExistence type="predicted"/>
<evidence type="ECO:0000313" key="4">
    <source>
        <dbReference type="Proteomes" id="UP000649799"/>
    </source>
</evidence>
<organism evidence="3 4">
    <name type="scientific">Cyclobacterium plantarum</name>
    <dbReference type="NCBI Taxonomy" id="2716263"/>
    <lineage>
        <taxon>Bacteria</taxon>
        <taxon>Pseudomonadati</taxon>
        <taxon>Bacteroidota</taxon>
        <taxon>Cytophagia</taxon>
        <taxon>Cytophagales</taxon>
        <taxon>Cyclobacteriaceae</taxon>
        <taxon>Cyclobacterium</taxon>
    </lineage>
</organism>
<keyword evidence="1" id="KW-0812">Transmembrane</keyword>